<accession>A0A336M1W6</accession>
<gene>
    <name evidence="11" type="primary">CSON010214</name>
</gene>
<feature type="transmembrane region" description="Helical" evidence="10">
    <location>
        <begin position="237"/>
        <end position="261"/>
    </location>
</feature>
<evidence type="ECO:0000256" key="9">
    <source>
        <dbReference type="ARBA" id="ARBA00023136"/>
    </source>
</evidence>
<dbReference type="PANTHER" id="PTHR14467:SF0">
    <property type="entry name" value="PROTEIN ARV1"/>
    <property type="match status" value="1"/>
</dbReference>
<dbReference type="OMA" id="KLYWKVS"/>
<keyword evidence="3 10" id="KW-0813">Transport</keyword>
<evidence type="ECO:0000256" key="6">
    <source>
        <dbReference type="ARBA" id="ARBA00022989"/>
    </source>
</evidence>
<name>A0A336M1W6_CULSO</name>
<dbReference type="GO" id="GO:0005789">
    <property type="term" value="C:endoplasmic reticulum membrane"/>
    <property type="evidence" value="ECO:0007669"/>
    <property type="project" value="UniProtKB-SubCell"/>
</dbReference>
<keyword evidence="6 10" id="KW-1133">Transmembrane helix</keyword>
<dbReference type="VEuPathDB" id="VectorBase:CSON010214"/>
<evidence type="ECO:0000256" key="3">
    <source>
        <dbReference type="ARBA" id="ARBA00022448"/>
    </source>
</evidence>
<evidence type="ECO:0000256" key="8">
    <source>
        <dbReference type="ARBA" id="ARBA00023098"/>
    </source>
</evidence>
<sequence>MILQQINSIISRVKQNNEKSRSYVCINCGCPVKELIKKYSPTVLKINHCDNCNEIADKYIEFETIIILIDLVLLSKAAYRHVVFNTESKNLWKLAVIIILLESYCLWVETFKVDRSSPQSIHDPFLSEKSFYLSCAQIILGNVLLYIFMVILSAPSRGLLYINHGNHPLYRSKLAFALNLLRGLTLASIGKFFFLPIMIWKENSTETQIAVHLSLVIIYFILSLIHAHSVVANCSRLASIFIVIFSYVSETYIITELSLYAKGHLF</sequence>
<evidence type="ECO:0000256" key="7">
    <source>
        <dbReference type="ARBA" id="ARBA00023055"/>
    </source>
</evidence>
<feature type="transmembrane region" description="Helical" evidence="10">
    <location>
        <begin position="91"/>
        <end position="110"/>
    </location>
</feature>
<feature type="transmembrane region" description="Helical" evidence="10">
    <location>
        <begin position="131"/>
        <end position="154"/>
    </location>
</feature>
<feature type="transmembrane region" description="Helical" evidence="10">
    <location>
        <begin position="174"/>
        <end position="197"/>
    </location>
</feature>
<evidence type="ECO:0000256" key="2">
    <source>
        <dbReference type="ARBA" id="ARBA00009187"/>
    </source>
</evidence>
<reference evidence="11" key="1">
    <citation type="submission" date="2018-07" db="EMBL/GenBank/DDBJ databases">
        <authorList>
            <person name="Quirk P.G."/>
            <person name="Krulwich T.A."/>
        </authorList>
    </citation>
    <scope>NUCLEOTIDE SEQUENCE</scope>
</reference>
<dbReference type="Pfam" id="PF04161">
    <property type="entry name" value="Arv1"/>
    <property type="match status" value="1"/>
</dbReference>
<dbReference type="GO" id="GO:0016125">
    <property type="term" value="P:sterol metabolic process"/>
    <property type="evidence" value="ECO:0007669"/>
    <property type="project" value="UniProtKB-UniRule"/>
</dbReference>
<dbReference type="GO" id="GO:0006665">
    <property type="term" value="P:sphingolipid metabolic process"/>
    <property type="evidence" value="ECO:0007669"/>
    <property type="project" value="TreeGrafter"/>
</dbReference>
<evidence type="ECO:0000256" key="10">
    <source>
        <dbReference type="RuleBase" id="RU368065"/>
    </source>
</evidence>
<dbReference type="PANTHER" id="PTHR14467">
    <property type="entry name" value="ARV1"/>
    <property type="match status" value="1"/>
</dbReference>
<keyword evidence="5 10" id="KW-0256">Endoplasmic reticulum</keyword>
<dbReference type="GO" id="GO:0097036">
    <property type="term" value="P:regulation of plasma membrane sterol distribution"/>
    <property type="evidence" value="ECO:0007669"/>
    <property type="project" value="UniProtKB-UniRule"/>
</dbReference>
<keyword evidence="4 10" id="KW-0812">Transmembrane</keyword>
<keyword evidence="8 10" id="KW-0443">Lipid metabolism</keyword>
<organism evidence="11">
    <name type="scientific">Culicoides sonorensis</name>
    <name type="common">Biting midge</name>
    <dbReference type="NCBI Taxonomy" id="179676"/>
    <lineage>
        <taxon>Eukaryota</taxon>
        <taxon>Metazoa</taxon>
        <taxon>Ecdysozoa</taxon>
        <taxon>Arthropoda</taxon>
        <taxon>Hexapoda</taxon>
        <taxon>Insecta</taxon>
        <taxon>Pterygota</taxon>
        <taxon>Neoptera</taxon>
        <taxon>Endopterygota</taxon>
        <taxon>Diptera</taxon>
        <taxon>Nematocera</taxon>
        <taxon>Chironomoidea</taxon>
        <taxon>Ceratopogonidae</taxon>
        <taxon>Ceratopogoninae</taxon>
        <taxon>Culicoides</taxon>
        <taxon>Monoculicoides</taxon>
    </lineage>
</organism>
<keyword evidence="9 10" id="KW-0472">Membrane</keyword>
<dbReference type="GO" id="GO:0032366">
    <property type="term" value="P:intracellular sterol transport"/>
    <property type="evidence" value="ECO:0007669"/>
    <property type="project" value="UniProtKB-UniRule"/>
</dbReference>
<comment type="similarity">
    <text evidence="2 10">Belongs to the ARV1 family.</text>
</comment>
<dbReference type="InterPro" id="IPR007290">
    <property type="entry name" value="Arv1"/>
</dbReference>
<feature type="transmembrane region" description="Helical" evidence="10">
    <location>
        <begin position="209"/>
        <end position="231"/>
    </location>
</feature>
<evidence type="ECO:0000256" key="4">
    <source>
        <dbReference type="ARBA" id="ARBA00022692"/>
    </source>
</evidence>
<evidence type="ECO:0000313" key="11">
    <source>
        <dbReference type="EMBL" id="SSX24040.1"/>
    </source>
</evidence>
<protein>
    <recommendedName>
        <fullName evidence="10">Protein ARV</fullName>
    </recommendedName>
</protein>
<keyword evidence="7 10" id="KW-0445">Lipid transport</keyword>
<comment type="subcellular location">
    <subcellularLocation>
        <location evidence="1 10">Endoplasmic reticulum membrane</location>
        <topology evidence="1 10">Multi-pass membrane protein</topology>
    </subcellularLocation>
</comment>
<proteinExistence type="inferred from homology"/>
<dbReference type="EMBL" id="UFQT01000410">
    <property type="protein sequence ID" value="SSX24040.1"/>
    <property type="molecule type" value="Genomic_DNA"/>
</dbReference>
<dbReference type="GO" id="GO:0005794">
    <property type="term" value="C:Golgi apparatus"/>
    <property type="evidence" value="ECO:0007669"/>
    <property type="project" value="TreeGrafter"/>
</dbReference>
<dbReference type="GO" id="GO:0032541">
    <property type="term" value="C:cortical endoplasmic reticulum"/>
    <property type="evidence" value="ECO:0007669"/>
    <property type="project" value="TreeGrafter"/>
</dbReference>
<comment type="function">
    <text evidence="10">Mediator of sterol homeostasis involved in sterol uptake, trafficking and distribution into membranes.</text>
</comment>
<evidence type="ECO:0000256" key="5">
    <source>
        <dbReference type="ARBA" id="ARBA00022824"/>
    </source>
</evidence>
<evidence type="ECO:0000256" key="1">
    <source>
        <dbReference type="ARBA" id="ARBA00004477"/>
    </source>
</evidence>
<dbReference type="AlphaFoldDB" id="A0A336M1W6"/>